<name>A0AAW9FF46_9HYPH</name>
<dbReference type="AlphaFoldDB" id="A0AAW9FF46"/>
<evidence type="ECO:0000313" key="1">
    <source>
        <dbReference type="EMBL" id="MDX8305222.1"/>
    </source>
</evidence>
<comment type="caution">
    <text evidence="1">The sequence shown here is derived from an EMBL/GenBank/DDBJ whole genome shotgun (WGS) entry which is preliminary data.</text>
</comment>
<protein>
    <submittedName>
        <fullName evidence="1">Uncharacterized protein</fullName>
    </submittedName>
</protein>
<accession>A0AAW9FF46</accession>
<sequence>MLLPSECLSKIFVMVWDSRWSRLVDCRSGWFSPGAAHSLWKLLIFEHQPYIVASDIEKVGQAFAFTEDDEHHRECRERNTGITIFKSTNGRQGNASTICQSLLRNLPPFPSSTDVGPELL</sequence>
<reference evidence="1" key="1">
    <citation type="journal article" date="2023" name="Phytobiomes J">
        <title>Deciphering the key players within the bacterial microbiota associated with aerial crown gall tumors on rhododendron: Insights into the gallobiome.</title>
        <authorList>
            <person name="Kuzmanovic N."/>
            <person name="Nesme J."/>
            <person name="Wolf J."/>
            <person name="Neumann-Schaal M."/>
            <person name="Petersen J."/>
            <person name="Fernandez-Gnecco G."/>
            <person name="Sproeer C."/>
            <person name="Bunk B."/>
            <person name="Overmann J."/>
            <person name="Sorensen S.J."/>
            <person name="Idczak E."/>
            <person name="Smalla K."/>
        </authorList>
    </citation>
    <scope>NUCLEOTIDE SEQUENCE</scope>
    <source>
        <strain evidence="1">Rho-11.1</strain>
    </source>
</reference>
<gene>
    <name evidence="1" type="ORF">RMR22_23510</name>
</gene>
<proteinExistence type="predicted"/>
<dbReference type="EMBL" id="JAVRAF010000014">
    <property type="protein sequence ID" value="MDX8305222.1"/>
    <property type="molecule type" value="Genomic_DNA"/>
</dbReference>
<organism evidence="1">
    <name type="scientific">Agrobacterium rosae</name>
    <dbReference type="NCBI Taxonomy" id="1972867"/>
    <lineage>
        <taxon>Bacteria</taxon>
        <taxon>Pseudomonadati</taxon>
        <taxon>Pseudomonadota</taxon>
        <taxon>Alphaproteobacteria</taxon>
        <taxon>Hyphomicrobiales</taxon>
        <taxon>Rhizobiaceae</taxon>
        <taxon>Rhizobium/Agrobacterium group</taxon>
        <taxon>Agrobacterium</taxon>
    </lineage>
</organism>